<protein>
    <submittedName>
        <fullName evidence="1">Uncharacterized protein</fullName>
    </submittedName>
</protein>
<gene>
    <name evidence="1" type="primary">ORF13</name>
</gene>
<sequence length="1299" mass="157611">MSYIRTKKQTNDFVTILLLGKIITRDKLYNKIDKRFLNLKNVFGLILKSLGLPTKALNIFGKWNHSIYNFSVLTYIYSNNSLPSIHINSLKNNFKLFLYYLYNNKIYYYKNILNRLQTITNMYVDNSNCYYPYLYYCNSIIRFCNYYTGYNNYILPSSTKVKKNYISLYSKKTKRFPKKNKDKELFKLFKFRVALFNKPKVSIKGKFYYRFRDPKKYLHPFWQKEAFLKKKFKYFSLGAVCLVHAFYKHKGLQKKKKLNIFKKAGLLHFWFQKLIKKYKFRTHIVQTTSLNNFRLKYKFYNYYNSYKYNGFVKLNVLKVNLFEGLTFRNQKSLGLYKLFNNFYFKEGVSKNTVEKKILKTSYITYRLKKVCFINQVSLKSYNFFKFGTPSLKQVWTLNKLNLFFIKAKRIKNLFIGSSLYFFSLKPKILNNPVFLLNNKKLRGYYRYRFIKVFKLSDRNFRVNYFKTKKKYALYNKKNKKNHFLQKNFRRKHLYWKLIDYKYLFKKGFKNIKINSIRYRLKFKFKKFKFLSGLFSHRFLLKKYKKVKYNRYYIFKEIAKKRRLALISSPLLNRRVKKNYLGFSGPNLASRKVLKWFSCDFNKYAFKKSSSYQIWFNYLNTGFKNVFYKNIVNYKVRSTWLINLLAKNKRLKRRKKSFKIIQKIVKYSLNKVYKKQQSLLSANIKSNRYHNNKNKLIKKLYSTFLMTFNTLFFKANLKLFSKYTNNKKINITKYLFRSRSKLFNTNEKGNIWFITINSLMQKMFSYFNYFKVFKKNRYCGIFNRFRRRVESSINKKLKLIATRRLLINKNHTFTNFKLKNLTNFKKLLVQLLNINKKILLSFKRTRYNFKKSYDTLTFKFFKVFKNSENYTFKQRFLRTQNFSNFLKFWGYKKVLLNNFENNYFDRGFELLQYINYNNSIILWLKIYNKQLDKKLKFNNNLNKCRKTNLHLLDLKFNKLKVLKSSVFLNTLKLRSFEFKRRYLNVISWGLNNLVRKHYNFFLLFCKHFWLFKPVCTFKHFNGLGKLWNYCNANDKGVFNFIGFLNYNFLFSKNLVLANKPSLNNPKNERGVRFNNIKISELSWFKKKKEDKNQLEMFFSESMKAKAAAKEKQRYLDRHKIVKDLAFEFITPIGGLNLKKKISIFLTNEGLNTNNLQSYDVAYNKYKILWNNNFTGVFSKSFLIRYKSLFNHNMFPVVSTALGSSFSKPFGGVNLKFMLEKYIIQIVKLSLFEFLNTENIIIQVYKWNTEIIKHNKRIKIDCHVLNHKKVALGKKLLHNESIILTKLYFGLTKSYNYIFTS</sequence>
<name>A0A5P8HCF8_9EUKA</name>
<reference evidence="1" key="1">
    <citation type="journal article" date="2019" name="J. Eukaryot. Microbiol.">
        <title>A Comparative Characterization of the Mitochondrial Genomes of Paramoeba aparasomata and Neoparamoeba pemaquidensis (Amoebozoa, Paramoebidae).</title>
        <authorList>
            <person name="Bondarenko N."/>
            <person name="EkaterinaVolkova"/>
            <person name="Masharsky A."/>
            <person name="Kudryavtsev A."/>
            <person name="Smirnov A."/>
        </authorList>
    </citation>
    <scope>NUCLEOTIDE SEQUENCE</scope>
</reference>
<evidence type="ECO:0000313" key="1">
    <source>
        <dbReference type="EMBL" id="QFQ52424.1"/>
    </source>
</evidence>
<organism evidence="1">
    <name type="scientific">Paramoeba aparasomata</name>
    <dbReference type="NCBI Taxonomy" id="2583407"/>
    <lineage>
        <taxon>Eukaryota</taxon>
        <taxon>Amoebozoa</taxon>
        <taxon>Discosea</taxon>
        <taxon>Flabellinia</taxon>
        <taxon>Dactylopodida</taxon>
        <taxon>Paramoebidae</taxon>
        <taxon>Paramoeba</taxon>
    </lineage>
</organism>
<accession>A0A5P8HCF8</accession>
<dbReference type="EMBL" id="MK518072">
    <property type="protein sequence ID" value="QFQ52424.1"/>
    <property type="molecule type" value="Genomic_DNA"/>
</dbReference>
<proteinExistence type="predicted"/>
<geneLocation type="mitochondrion" evidence="1"/>
<keyword evidence="1" id="KW-0496">Mitochondrion</keyword>